<dbReference type="NCBIfam" id="TIGR01690">
    <property type="entry name" value="ICE_RAQPRD"/>
    <property type="match status" value="1"/>
</dbReference>
<sequence length="114" mass="12455">MHPPRVSAVSSFLSIFLAFVVLLAGSVSAVAASNEQVQLELLIRQLDALEATAQRGAQSATEPGQRYYFDYPRLATDIARIRQGLRDYLTPSRAQPRDPAQLSGHYTLNGAPMP</sequence>
<feature type="region of interest" description="Disordered" evidence="1">
    <location>
        <begin position="89"/>
        <end position="114"/>
    </location>
</feature>
<dbReference type="Proteomes" id="UP000244178">
    <property type="component" value="Unassembled WGS sequence"/>
</dbReference>
<dbReference type="InterPro" id="IPR019110">
    <property type="entry name" value="Uncharacterised_RAQPRD"/>
</dbReference>
<dbReference type="AlphaFoldDB" id="A0A2T6GD51"/>
<dbReference type="EMBL" id="PYJM01000008">
    <property type="protein sequence ID" value="PUA42083.1"/>
    <property type="molecule type" value="Genomic_DNA"/>
</dbReference>
<name>A0A2T6GD51_9PSED</name>
<protein>
    <submittedName>
        <fullName evidence="2">Type III effector Hop protein</fullName>
    </submittedName>
</protein>
<proteinExistence type="predicted"/>
<evidence type="ECO:0000256" key="1">
    <source>
        <dbReference type="SAM" id="MobiDB-lite"/>
    </source>
</evidence>
<comment type="caution">
    <text evidence="2">The sequence shown here is derived from an EMBL/GenBank/DDBJ whole genome shotgun (WGS) entry which is preliminary data.</text>
</comment>
<evidence type="ECO:0000313" key="3">
    <source>
        <dbReference type="Proteomes" id="UP000244178"/>
    </source>
</evidence>
<gene>
    <name evidence="2" type="ORF">C5U62_30005</name>
</gene>
<accession>A0A2T6GD51</accession>
<reference evidence="2 3" key="1">
    <citation type="submission" date="2018-03" db="EMBL/GenBank/DDBJ databases">
        <title>Draft genome sequence of the plant growth promoting rhizobacterium Pseudomonas protegens strain BNJ-SS-45 isolated from wheat (Triticum aestivum) rhizosphere.</title>
        <authorList>
            <person name="Bajpai A."/>
            <person name="Shende K."/>
            <person name="Meena N."/>
            <person name="Upadhyayula S.R."/>
            <person name="Suravajhala P."/>
            <person name="Medicherla K.M."/>
            <person name="Johri B.N."/>
        </authorList>
    </citation>
    <scope>NUCLEOTIDE SEQUENCE [LARGE SCALE GENOMIC DNA]</scope>
    <source>
        <strain evidence="2 3">BNJ-SS-45</strain>
    </source>
</reference>
<organism evidence="2 3">
    <name type="scientific">Pseudomonas protegens</name>
    <dbReference type="NCBI Taxonomy" id="380021"/>
    <lineage>
        <taxon>Bacteria</taxon>
        <taxon>Pseudomonadati</taxon>
        <taxon>Pseudomonadota</taxon>
        <taxon>Gammaproteobacteria</taxon>
        <taxon>Pseudomonadales</taxon>
        <taxon>Pseudomonadaceae</taxon>
        <taxon>Pseudomonas</taxon>
    </lineage>
</organism>
<evidence type="ECO:0000313" key="2">
    <source>
        <dbReference type="EMBL" id="PUA42083.1"/>
    </source>
</evidence>
<dbReference type="Pfam" id="PF09686">
    <property type="entry name" value="Plasmid_RAQPRD"/>
    <property type="match status" value="1"/>
</dbReference>